<dbReference type="Proteomes" id="UP000054166">
    <property type="component" value="Unassembled WGS sequence"/>
</dbReference>
<accession>A0A0C3BIC1</accession>
<keyword evidence="2" id="KW-1185">Reference proteome</keyword>
<evidence type="ECO:0000313" key="2">
    <source>
        <dbReference type="Proteomes" id="UP000054166"/>
    </source>
</evidence>
<reference evidence="2" key="2">
    <citation type="submission" date="2015-01" db="EMBL/GenBank/DDBJ databases">
        <title>Evolutionary Origins and Diversification of the Mycorrhizal Mutualists.</title>
        <authorList>
            <consortium name="DOE Joint Genome Institute"/>
            <consortium name="Mycorrhizal Genomics Consortium"/>
            <person name="Kohler A."/>
            <person name="Kuo A."/>
            <person name="Nagy L.G."/>
            <person name="Floudas D."/>
            <person name="Copeland A."/>
            <person name="Barry K.W."/>
            <person name="Cichocki N."/>
            <person name="Veneault-Fourrey C."/>
            <person name="LaButti K."/>
            <person name="Lindquist E.A."/>
            <person name="Lipzen A."/>
            <person name="Lundell T."/>
            <person name="Morin E."/>
            <person name="Murat C."/>
            <person name="Riley R."/>
            <person name="Ohm R."/>
            <person name="Sun H."/>
            <person name="Tunlid A."/>
            <person name="Henrissat B."/>
            <person name="Grigoriev I.V."/>
            <person name="Hibbett D.S."/>
            <person name="Martin F."/>
        </authorList>
    </citation>
    <scope>NUCLEOTIDE SEQUENCE [LARGE SCALE GENOMIC DNA]</scope>
    <source>
        <strain evidence="2">F 1598</strain>
    </source>
</reference>
<protein>
    <submittedName>
        <fullName evidence="1">Uncharacterized protein</fullName>
    </submittedName>
</protein>
<dbReference type="EMBL" id="KN832983">
    <property type="protein sequence ID" value="KIM86058.1"/>
    <property type="molecule type" value="Genomic_DNA"/>
</dbReference>
<gene>
    <name evidence="1" type="ORF">PILCRDRAFT_816606</name>
</gene>
<dbReference type="InParanoid" id="A0A0C3BIC1"/>
<proteinExistence type="predicted"/>
<reference evidence="1 2" key="1">
    <citation type="submission" date="2014-04" db="EMBL/GenBank/DDBJ databases">
        <authorList>
            <consortium name="DOE Joint Genome Institute"/>
            <person name="Kuo A."/>
            <person name="Tarkka M."/>
            <person name="Buscot F."/>
            <person name="Kohler A."/>
            <person name="Nagy L.G."/>
            <person name="Floudas D."/>
            <person name="Copeland A."/>
            <person name="Barry K.W."/>
            <person name="Cichocki N."/>
            <person name="Veneault-Fourrey C."/>
            <person name="LaButti K."/>
            <person name="Lindquist E.A."/>
            <person name="Lipzen A."/>
            <person name="Lundell T."/>
            <person name="Morin E."/>
            <person name="Murat C."/>
            <person name="Sun H."/>
            <person name="Tunlid A."/>
            <person name="Henrissat B."/>
            <person name="Grigoriev I.V."/>
            <person name="Hibbett D.S."/>
            <person name="Martin F."/>
            <person name="Nordberg H.P."/>
            <person name="Cantor M.N."/>
            <person name="Hua S.X."/>
        </authorList>
    </citation>
    <scope>NUCLEOTIDE SEQUENCE [LARGE SCALE GENOMIC DNA]</scope>
    <source>
        <strain evidence="1 2">F 1598</strain>
    </source>
</reference>
<dbReference type="AlphaFoldDB" id="A0A0C3BIC1"/>
<sequence length="55" mass="6076">MSGFSSVHPIVLAFNSNDSEKHVSCDSDLAIISRTEHHRLMCCFIGNIPAYVIVL</sequence>
<organism evidence="1 2">
    <name type="scientific">Piloderma croceum (strain F 1598)</name>
    <dbReference type="NCBI Taxonomy" id="765440"/>
    <lineage>
        <taxon>Eukaryota</taxon>
        <taxon>Fungi</taxon>
        <taxon>Dikarya</taxon>
        <taxon>Basidiomycota</taxon>
        <taxon>Agaricomycotina</taxon>
        <taxon>Agaricomycetes</taxon>
        <taxon>Agaricomycetidae</taxon>
        <taxon>Atheliales</taxon>
        <taxon>Atheliaceae</taxon>
        <taxon>Piloderma</taxon>
    </lineage>
</organism>
<name>A0A0C3BIC1_PILCF</name>
<dbReference type="HOGENOM" id="CLU_3033187_0_0_1"/>
<evidence type="ECO:0000313" key="1">
    <source>
        <dbReference type="EMBL" id="KIM86058.1"/>
    </source>
</evidence>